<evidence type="ECO:0000259" key="1">
    <source>
        <dbReference type="Pfam" id="PF22807"/>
    </source>
</evidence>
<reference evidence="3" key="1">
    <citation type="submission" date="2015-01" db="EMBL/GenBank/DDBJ databases">
        <title>Flavisolibacter sp./LCS9/ whole genome sequencing.</title>
        <authorList>
            <person name="Kim M.K."/>
            <person name="Srinivasan S."/>
            <person name="Lee J.-J."/>
        </authorList>
    </citation>
    <scope>NUCLEOTIDE SEQUENCE [LARGE SCALE GENOMIC DNA]</scope>
    <source>
        <strain evidence="3">LCS9</strain>
    </source>
</reference>
<dbReference type="PANTHER" id="PTHR19328:SF55">
    <property type="entry name" value="BLR6566 PROTEIN"/>
    <property type="match status" value="1"/>
</dbReference>
<dbReference type="KEGG" id="fla:SY85_09395"/>
<dbReference type="AlphaFoldDB" id="A0A172U2N0"/>
<name>A0A172U2N0_9BACT</name>
<keyword evidence="3" id="KW-1185">Reference proteome</keyword>
<dbReference type="Gene3D" id="2.120.10.30">
    <property type="entry name" value="TolB, C-terminal domain"/>
    <property type="match status" value="1"/>
</dbReference>
<dbReference type="InterPro" id="IPR054539">
    <property type="entry name" value="Beta-prop_PDH"/>
</dbReference>
<sequence>MLIFSLACNNSNNNTAAENQKLDSSASAESKIVNDSITLPMPDTTKSVSKRSTVIGWKENKMPMAPQGFQVSKFAENLQHPRWIYIAGNGDVFVSQADKDKSPNNILLFRDANNDGVPESQTVFLKNMNMPFGMLILGNKFYVANTDALLVYDYTPGAASITSAGKKIASYPGGPRHWTRNIIASKNGDKIYIGVGSSSNIGENGMDKEVNRACIIEVNRDGSGEKIYASGLRNPVGMDWAPGTNQLWTAVNERDELGDDVPPDYLTAVKEGGFYGWPYAYFGQHEDPRLKGQKPDLVQKTIKPDVILGPHTASLGLTFYTQNNFPEHYRGGAFIGQHGSWNRSKFSGYKVVFVPFSGGKPSGKPEDFLTGFIANEEKSEVYGRPVGVAVLNDGSLLVADDGGRIIWRVHYTGK</sequence>
<reference evidence="2 3" key="2">
    <citation type="journal article" date="2016" name="Int. J. Syst. Evol. Microbiol.">
        <title>Flavisolibacter tropicus sp. nov., isolated from tropical soil.</title>
        <authorList>
            <person name="Lee J.J."/>
            <person name="Kang M.S."/>
            <person name="Kim G.S."/>
            <person name="Lee C.S."/>
            <person name="Lim S."/>
            <person name="Lee J."/>
            <person name="Roh S.H."/>
            <person name="Kang H."/>
            <person name="Ha J.M."/>
            <person name="Bae S."/>
            <person name="Jung H.Y."/>
            <person name="Kim M.K."/>
        </authorList>
    </citation>
    <scope>NUCLEOTIDE SEQUENCE [LARGE SCALE GENOMIC DNA]</scope>
    <source>
        <strain evidence="2 3">LCS9</strain>
    </source>
</reference>
<dbReference type="SUPFAM" id="SSF50952">
    <property type="entry name" value="Soluble quinoprotein glucose dehydrogenase"/>
    <property type="match status" value="1"/>
</dbReference>
<dbReference type="PATRIC" id="fig|1492898.3.peg.2023"/>
<dbReference type="InterPro" id="IPR011042">
    <property type="entry name" value="6-blade_b-propeller_TolB-like"/>
</dbReference>
<dbReference type="EMBL" id="CP011390">
    <property type="protein sequence ID" value="ANE53394.1"/>
    <property type="molecule type" value="Genomic_DNA"/>
</dbReference>
<proteinExistence type="predicted"/>
<feature type="domain" description="Pyrroloquinoline quinone-dependent pyranose dehydrogenase beta-propeller" evidence="1">
    <location>
        <begin position="65"/>
        <end position="257"/>
    </location>
</feature>
<dbReference type="InterPro" id="IPR011041">
    <property type="entry name" value="Quinoprot_gluc/sorb_DH_b-prop"/>
</dbReference>
<organism evidence="2 3">
    <name type="scientific">Flavisolibacter tropicus</name>
    <dbReference type="NCBI Taxonomy" id="1492898"/>
    <lineage>
        <taxon>Bacteria</taxon>
        <taxon>Pseudomonadati</taxon>
        <taxon>Bacteroidota</taxon>
        <taxon>Chitinophagia</taxon>
        <taxon>Chitinophagales</taxon>
        <taxon>Chitinophagaceae</taxon>
        <taxon>Flavisolibacter</taxon>
    </lineage>
</organism>
<accession>A0A172U2N0</accession>
<evidence type="ECO:0000313" key="3">
    <source>
        <dbReference type="Proteomes" id="UP000077177"/>
    </source>
</evidence>
<gene>
    <name evidence="2" type="ORF">SY85_09395</name>
</gene>
<protein>
    <submittedName>
        <fullName evidence="2">L-sorbosone dehydrogenase</fullName>
    </submittedName>
</protein>
<dbReference type="Pfam" id="PF22807">
    <property type="entry name" value="TrAA12"/>
    <property type="match status" value="2"/>
</dbReference>
<dbReference type="PANTHER" id="PTHR19328">
    <property type="entry name" value="HEDGEHOG-INTERACTING PROTEIN"/>
    <property type="match status" value="1"/>
</dbReference>
<evidence type="ECO:0000313" key="2">
    <source>
        <dbReference type="EMBL" id="ANE53394.1"/>
    </source>
</evidence>
<dbReference type="Proteomes" id="UP000077177">
    <property type="component" value="Chromosome"/>
</dbReference>
<dbReference type="STRING" id="1492898.SY85_09395"/>
<feature type="domain" description="Pyrroloquinoline quinone-dependent pyranose dehydrogenase beta-propeller" evidence="1">
    <location>
        <begin position="300"/>
        <end position="407"/>
    </location>
</feature>